<gene>
    <name evidence="8" type="ORF">CWI71_07870</name>
</gene>
<dbReference type="AlphaFoldDB" id="A0A432YH77"/>
<dbReference type="Pfam" id="PF25917">
    <property type="entry name" value="BSH_RND"/>
    <property type="match status" value="1"/>
</dbReference>
<dbReference type="InterPro" id="IPR058627">
    <property type="entry name" value="MdtA-like_C"/>
</dbReference>
<dbReference type="GO" id="GO:0015562">
    <property type="term" value="F:efflux transmembrane transporter activity"/>
    <property type="evidence" value="ECO:0007669"/>
    <property type="project" value="TreeGrafter"/>
</dbReference>
<comment type="caution">
    <text evidence="8">The sequence shown here is derived from an EMBL/GenBank/DDBJ whole genome shotgun (WGS) entry which is preliminary data.</text>
</comment>
<dbReference type="Gene3D" id="2.40.420.20">
    <property type="match status" value="1"/>
</dbReference>
<dbReference type="RefSeq" id="WP_126754716.1">
    <property type="nucleotide sequence ID" value="NZ_PIPY01000007.1"/>
</dbReference>
<evidence type="ECO:0000256" key="2">
    <source>
        <dbReference type="ARBA" id="ARBA00009477"/>
    </source>
</evidence>
<accession>A0A432YH77</accession>
<evidence type="ECO:0000256" key="4">
    <source>
        <dbReference type="SAM" id="SignalP"/>
    </source>
</evidence>
<dbReference type="InterPro" id="IPR058792">
    <property type="entry name" value="Beta-barrel_RND_2"/>
</dbReference>
<feature type="chain" id="PRO_5019319429" evidence="4">
    <location>
        <begin position="25"/>
        <end position="353"/>
    </location>
</feature>
<organism evidence="8 9">
    <name type="scientific">Pseudidiomarina insulisalsae</name>
    <dbReference type="NCBI Taxonomy" id="575789"/>
    <lineage>
        <taxon>Bacteria</taxon>
        <taxon>Pseudomonadati</taxon>
        <taxon>Pseudomonadota</taxon>
        <taxon>Gammaproteobacteria</taxon>
        <taxon>Alteromonadales</taxon>
        <taxon>Idiomarinaceae</taxon>
        <taxon>Pseudidiomarina</taxon>
    </lineage>
</organism>
<feature type="signal peptide" evidence="4">
    <location>
        <begin position="1"/>
        <end position="24"/>
    </location>
</feature>
<dbReference type="PANTHER" id="PTHR30469">
    <property type="entry name" value="MULTIDRUG RESISTANCE PROTEIN MDTA"/>
    <property type="match status" value="1"/>
</dbReference>
<reference evidence="9" key="1">
    <citation type="journal article" date="2018" name="Front. Microbiol.">
        <title>Genome-Based Analysis Reveals the Taxonomy and Diversity of the Family Idiomarinaceae.</title>
        <authorList>
            <person name="Liu Y."/>
            <person name="Lai Q."/>
            <person name="Shao Z."/>
        </authorList>
    </citation>
    <scope>NUCLEOTIDE SEQUENCE [LARGE SCALE GENOMIC DNA]</scope>
    <source>
        <strain evidence="9">CVS-6</strain>
    </source>
</reference>
<dbReference type="Gene3D" id="2.40.50.100">
    <property type="match status" value="1"/>
</dbReference>
<dbReference type="SUPFAM" id="SSF111369">
    <property type="entry name" value="HlyD-like secretion proteins"/>
    <property type="match status" value="1"/>
</dbReference>
<evidence type="ECO:0000313" key="8">
    <source>
        <dbReference type="EMBL" id="RUO60312.1"/>
    </source>
</evidence>
<evidence type="ECO:0000256" key="1">
    <source>
        <dbReference type="ARBA" id="ARBA00004196"/>
    </source>
</evidence>
<feature type="domain" description="Multidrug resistance protein MdtA-like barrel-sandwich hybrid" evidence="5">
    <location>
        <begin position="66"/>
        <end position="183"/>
    </location>
</feature>
<evidence type="ECO:0000259" key="5">
    <source>
        <dbReference type="Pfam" id="PF25917"/>
    </source>
</evidence>
<comment type="subcellular location">
    <subcellularLocation>
        <location evidence="1">Cell envelope</location>
    </subcellularLocation>
</comment>
<evidence type="ECO:0000313" key="9">
    <source>
        <dbReference type="Proteomes" id="UP000288259"/>
    </source>
</evidence>
<dbReference type="Gene3D" id="2.40.30.170">
    <property type="match status" value="1"/>
</dbReference>
<dbReference type="Proteomes" id="UP000288259">
    <property type="component" value="Unassembled WGS sequence"/>
</dbReference>
<dbReference type="Pfam" id="PF25967">
    <property type="entry name" value="RND-MFP_C"/>
    <property type="match status" value="1"/>
</dbReference>
<keyword evidence="4" id="KW-0732">Signal</keyword>
<dbReference type="Gene3D" id="1.10.287.470">
    <property type="entry name" value="Helix hairpin bin"/>
    <property type="match status" value="1"/>
</dbReference>
<dbReference type="InterPro" id="IPR006143">
    <property type="entry name" value="RND_pump_MFP"/>
</dbReference>
<evidence type="ECO:0000256" key="3">
    <source>
        <dbReference type="ARBA" id="ARBA00022448"/>
    </source>
</evidence>
<dbReference type="NCBIfam" id="TIGR01730">
    <property type="entry name" value="RND_mfp"/>
    <property type="match status" value="1"/>
</dbReference>
<comment type="similarity">
    <text evidence="2">Belongs to the membrane fusion protein (MFP) (TC 8.A.1) family.</text>
</comment>
<evidence type="ECO:0000259" key="7">
    <source>
        <dbReference type="Pfam" id="PF25967"/>
    </source>
</evidence>
<dbReference type="OrthoDB" id="9806939at2"/>
<keyword evidence="9" id="KW-1185">Reference proteome</keyword>
<name>A0A432YH77_9GAMM</name>
<dbReference type="InterPro" id="IPR058625">
    <property type="entry name" value="MdtA-like_BSH"/>
</dbReference>
<feature type="domain" description="CusB-like beta-barrel" evidence="6">
    <location>
        <begin position="199"/>
        <end position="271"/>
    </location>
</feature>
<dbReference type="GO" id="GO:1990281">
    <property type="term" value="C:efflux pump complex"/>
    <property type="evidence" value="ECO:0007669"/>
    <property type="project" value="TreeGrafter"/>
</dbReference>
<feature type="domain" description="Multidrug resistance protein MdtA-like C-terminal permuted SH3" evidence="7">
    <location>
        <begin position="279"/>
        <end position="336"/>
    </location>
</feature>
<proteinExistence type="inferred from homology"/>
<dbReference type="EMBL" id="PIPY01000007">
    <property type="protein sequence ID" value="RUO60312.1"/>
    <property type="molecule type" value="Genomic_DNA"/>
</dbReference>
<dbReference type="PANTHER" id="PTHR30469:SF11">
    <property type="entry name" value="BLL4320 PROTEIN"/>
    <property type="match status" value="1"/>
</dbReference>
<keyword evidence="3" id="KW-0813">Transport</keyword>
<protein>
    <submittedName>
        <fullName evidence="8">Efflux transporter periplasmic adaptor subunit</fullName>
    </submittedName>
</protein>
<evidence type="ECO:0000259" key="6">
    <source>
        <dbReference type="Pfam" id="PF25954"/>
    </source>
</evidence>
<dbReference type="Pfam" id="PF25954">
    <property type="entry name" value="Beta-barrel_RND_2"/>
    <property type="match status" value="1"/>
</dbReference>
<sequence>MKWSFGSSAALLAVSFIVPSLVLSDAVVAQQWGNREQAALVVTQQLGFERKQEQVEAVAYAEALQSVDIYPAVGDVVTAVNFAPGDEVNTGDILVQLDDRRQQIALQRAKLQLADAERTVERLQKSRAQGAIPQSQLDEAIIARDLLEVAVAEAQTEVDDRQVDAPFSGVVGITDVEVGDRITPQTLITTLDKREQLFLDFQAPEQSAAMLNEGAELKVYSWLRAEESLAAEVAEVGSRIDPQNRTIRIRAKIDNSEDRYRPGMSFRVALTLSGDSYPVVPEAGLMWGPEGAYVWIVEDNKAKRVDVSIKQRLPGRVLVDGNLQLGDELIVEGVQTLRRGQAIERLGQDGGAI</sequence>